<evidence type="ECO:0000256" key="4">
    <source>
        <dbReference type="ARBA" id="ARBA00022729"/>
    </source>
</evidence>
<comment type="similarity">
    <text evidence="2">Belongs to the IL-17 family.</text>
</comment>
<dbReference type="AlphaFoldDB" id="A0A8T0F2N4"/>
<dbReference type="InterPro" id="IPR029034">
    <property type="entry name" value="Cystine-knot_cytokine"/>
</dbReference>
<evidence type="ECO:0000313" key="6">
    <source>
        <dbReference type="Proteomes" id="UP000807504"/>
    </source>
</evidence>
<dbReference type="Gene3D" id="2.10.90.10">
    <property type="entry name" value="Cystine-knot cytokines"/>
    <property type="match status" value="2"/>
</dbReference>
<evidence type="ECO:0000256" key="2">
    <source>
        <dbReference type="ARBA" id="ARBA00007236"/>
    </source>
</evidence>
<name>A0A8T0F2N4_ARGBR</name>
<dbReference type="Pfam" id="PF06083">
    <property type="entry name" value="IL17"/>
    <property type="match status" value="2"/>
</dbReference>
<protein>
    <submittedName>
        <fullName evidence="5">Uncharacterized protein</fullName>
    </submittedName>
</protein>
<organism evidence="5 6">
    <name type="scientific">Argiope bruennichi</name>
    <name type="common">Wasp spider</name>
    <name type="synonym">Aranea bruennichi</name>
    <dbReference type="NCBI Taxonomy" id="94029"/>
    <lineage>
        <taxon>Eukaryota</taxon>
        <taxon>Metazoa</taxon>
        <taxon>Ecdysozoa</taxon>
        <taxon>Arthropoda</taxon>
        <taxon>Chelicerata</taxon>
        <taxon>Arachnida</taxon>
        <taxon>Araneae</taxon>
        <taxon>Araneomorphae</taxon>
        <taxon>Entelegynae</taxon>
        <taxon>Araneoidea</taxon>
        <taxon>Araneidae</taxon>
        <taxon>Argiope</taxon>
    </lineage>
</organism>
<dbReference type="EMBL" id="JABXBU010001863">
    <property type="protein sequence ID" value="KAF8783219.1"/>
    <property type="molecule type" value="Genomic_DNA"/>
</dbReference>
<dbReference type="Proteomes" id="UP000807504">
    <property type="component" value="Unassembled WGS sequence"/>
</dbReference>
<dbReference type="GO" id="GO:0005576">
    <property type="term" value="C:extracellular region"/>
    <property type="evidence" value="ECO:0007669"/>
    <property type="project" value="UniProtKB-SubCell"/>
</dbReference>
<accession>A0A8T0F2N4</accession>
<comment type="subcellular location">
    <subcellularLocation>
        <location evidence="1">Secreted</location>
    </subcellularLocation>
</comment>
<dbReference type="InterPro" id="IPR010345">
    <property type="entry name" value="IL-17_fam"/>
</dbReference>
<comment type="caution">
    <text evidence="5">The sequence shown here is derived from an EMBL/GenBank/DDBJ whole genome shotgun (WGS) entry which is preliminary data.</text>
</comment>
<evidence type="ECO:0000256" key="1">
    <source>
        <dbReference type="ARBA" id="ARBA00004613"/>
    </source>
</evidence>
<gene>
    <name evidence="5" type="ORF">HNY73_013413</name>
</gene>
<keyword evidence="6" id="KW-1185">Reference proteome</keyword>
<proteinExistence type="inferred from homology"/>
<dbReference type="GO" id="GO:0005125">
    <property type="term" value="F:cytokine activity"/>
    <property type="evidence" value="ECO:0007669"/>
    <property type="project" value="InterPro"/>
</dbReference>
<evidence type="ECO:0000313" key="5">
    <source>
        <dbReference type="EMBL" id="KAF8783219.1"/>
    </source>
</evidence>
<sequence>MTSPRSFTTFVYLSENMEFFLSSVLLLLFNVFQRLSAEISLHATHLECLKGASWKMIISPTQDIKSPNIPERNFTDIFKFNKAFDEDSHSKRDSIHFLDCPFEVEKNYDENRLPQVMTSVKCQQTRANASKNIRHLKHTQCEEVKLQVPVLRKNSCVELRNNYSLVWETASVAYASPLECLKGALWKINVSRSLDVYSPSVAILHPERTLSGIIKINNEPEAYEAGNHSKRDSIHFLDCPFELEKKYDENRLPQVISSIKCQQMREKGSKNIRHRRHTQCEEVKLQVPVLRKNSCVEGRENYSLVWETASVACIRTVRSSRIRSKTAHKIPFDVPS</sequence>
<evidence type="ECO:0000256" key="3">
    <source>
        <dbReference type="ARBA" id="ARBA00022525"/>
    </source>
</evidence>
<reference evidence="5" key="1">
    <citation type="journal article" date="2020" name="bioRxiv">
        <title>Chromosome-level reference genome of the European wasp spider Argiope bruennichi: a resource for studies on range expansion and evolutionary adaptation.</title>
        <authorList>
            <person name="Sheffer M.M."/>
            <person name="Hoppe A."/>
            <person name="Krehenwinkel H."/>
            <person name="Uhl G."/>
            <person name="Kuss A.W."/>
            <person name="Jensen L."/>
            <person name="Jensen C."/>
            <person name="Gillespie R.G."/>
            <person name="Hoff K.J."/>
            <person name="Prost S."/>
        </authorList>
    </citation>
    <scope>NUCLEOTIDE SEQUENCE</scope>
</reference>
<dbReference type="SUPFAM" id="SSF57501">
    <property type="entry name" value="Cystine-knot cytokines"/>
    <property type="match status" value="2"/>
</dbReference>
<keyword evidence="3" id="KW-0964">Secreted</keyword>
<reference evidence="5" key="2">
    <citation type="submission" date="2020-06" db="EMBL/GenBank/DDBJ databases">
        <authorList>
            <person name="Sheffer M."/>
        </authorList>
    </citation>
    <scope>NUCLEOTIDE SEQUENCE</scope>
</reference>
<keyword evidence="4" id="KW-0732">Signal</keyword>